<accession>A0A3Q0ITL8</accession>
<dbReference type="RefSeq" id="XP_026679604.1">
    <property type="nucleotide sequence ID" value="XM_026823803.1"/>
</dbReference>
<dbReference type="GeneID" id="103509491"/>
<dbReference type="Proteomes" id="UP000079169">
    <property type="component" value="Unplaced"/>
</dbReference>
<feature type="signal peptide" evidence="2">
    <location>
        <begin position="1"/>
        <end position="18"/>
    </location>
</feature>
<organism evidence="3 4">
    <name type="scientific">Diaphorina citri</name>
    <name type="common">Asian citrus psyllid</name>
    <dbReference type="NCBI Taxonomy" id="121845"/>
    <lineage>
        <taxon>Eukaryota</taxon>
        <taxon>Metazoa</taxon>
        <taxon>Ecdysozoa</taxon>
        <taxon>Arthropoda</taxon>
        <taxon>Hexapoda</taxon>
        <taxon>Insecta</taxon>
        <taxon>Pterygota</taxon>
        <taxon>Neoptera</taxon>
        <taxon>Paraneoptera</taxon>
        <taxon>Hemiptera</taxon>
        <taxon>Sternorrhyncha</taxon>
        <taxon>Psylloidea</taxon>
        <taxon>Psyllidae</taxon>
        <taxon>Diaphorininae</taxon>
        <taxon>Diaphorina</taxon>
    </lineage>
</organism>
<evidence type="ECO:0000256" key="2">
    <source>
        <dbReference type="SAM" id="SignalP"/>
    </source>
</evidence>
<keyword evidence="1" id="KW-0472">Membrane</keyword>
<dbReference type="PaxDb" id="121845-A0A3Q0ITL8"/>
<feature type="chain" id="PRO_5018067463" evidence="2">
    <location>
        <begin position="19"/>
        <end position="294"/>
    </location>
</feature>
<gene>
    <name evidence="4" type="primary">LOC103509491</name>
</gene>
<name>A0A3Q0ITL8_DIACI</name>
<keyword evidence="3" id="KW-1185">Reference proteome</keyword>
<keyword evidence="2" id="KW-0732">Signal</keyword>
<keyword evidence="1" id="KW-1133">Transmembrane helix</keyword>
<reference evidence="4" key="1">
    <citation type="submission" date="2025-08" db="UniProtKB">
        <authorList>
            <consortium name="RefSeq"/>
        </authorList>
    </citation>
    <scope>IDENTIFICATION</scope>
</reference>
<sequence length="294" mass="33433">MNFMYLAVLSVLYILVQSQDVEIQNQTIQYNALFKLNNHSNVLDNILKKETKINFNDYLLKEPLFNNVINIENVLKDSDILYQCDKNIPNLNKTIELNHVKKYPTILLCMGLAHVLMLIGVVLTQQQIPDPMLLRLPKSKSDLDSLISIMNANNTLKNNVMCEQHKVTLPSYSSDVVEYVKILNPLLDNTSNCKRVCLDFGNDINPICALLIEANSIFYNLLKQYNQNSNQVENIDSAKALEQNSDVDKTTIITTKGITDNLKKEVINTISKDNITKSHNVNNIYFLSFSPSFG</sequence>
<proteinExistence type="predicted"/>
<dbReference type="AlphaFoldDB" id="A0A3Q0ITL8"/>
<dbReference type="KEGG" id="dci:103509491"/>
<keyword evidence="1" id="KW-0812">Transmembrane</keyword>
<evidence type="ECO:0000313" key="3">
    <source>
        <dbReference type="Proteomes" id="UP000079169"/>
    </source>
</evidence>
<evidence type="ECO:0000256" key="1">
    <source>
        <dbReference type="SAM" id="Phobius"/>
    </source>
</evidence>
<evidence type="ECO:0000313" key="4">
    <source>
        <dbReference type="RefSeq" id="XP_026679604.1"/>
    </source>
</evidence>
<feature type="transmembrane region" description="Helical" evidence="1">
    <location>
        <begin position="103"/>
        <end position="123"/>
    </location>
</feature>
<protein>
    <submittedName>
        <fullName evidence="4">Uncharacterized protein LOC103509491</fullName>
    </submittedName>
</protein>